<evidence type="ECO:0000313" key="13">
    <source>
        <dbReference type="EMBL" id="CAD7695553.1"/>
    </source>
</evidence>
<keyword evidence="14" id="KW-1185">Reference proteome</keyword>
<evidence type="ECO:0000256" key="3">
    <source>
        <dbReference type="ARBA" id="ARBA00022559"/>
    </source>
</evidence>
<proteinExistence type="inferred from homology"/>
<dbReference type="CDD" id="cd03017">
    <property type="entry name" value="PRX_BCP"/>
    <property type="match status" value="1"/>
</dbReference>
<comment type="catalytic activity">
    <reaction evidence="11">
        <text>a hydroperoxide + [thioredoxin]-dithiol = an alcohol + [thioredoxin]-disulfide + H2O</text>
        <dbReference type="Rhea" id="RHEA:62620"/>
        <dbReference type="Rhea" id="RHEA-COMP:10698"/>
        <dbReference type="Rhea" id="RHEA-COMP:10700"/>
        <dbReference type="ChEBI" id="CHEBI:15377"/>
        <dbReference type="ChEBI" id="CHEBI:29950"/>
        <dbReference type="ChEBI" id="CHEBI:30879"/>
        <dbReference type="ChEBI" id="CHEBI:35924"/>
        <dbReference type="ChEBI" id="CHEBI:50058"/>
        <dbReference type="EC" id="1.11.1.24"/>
    </reaction>
</comment>
<dbReference type="PROSITE" id="PS51352">
    <property type="entry name" value="THIOREDOXIN_2"/>
    <property type="match status" value="1"/>
</dbReference>
<dbReference type="InterPro" id="IPR050924">
    <property type="entry name" value="Peroxiredoxin_BCP/PrxQ"/>
</dbReference>
<evidence type="ECO:0000256" key="7">
    <source>
        <dbReference type="ARBA" id="ARBA00023284"/>
    </source>
</evidence>
<evidence type="ECO:0000256" key="11">
    <source>
        <dbReference type="ARBA" id="ARBA00049091"/>
    </source>
</evidence>
<comment type="subcellular location">
    <subcellularLocation>
        <location evidence="1">Plastid</location>
        <location evidence="1">Chloroplast thylakoid lumen</location>
    </subcellularLocation>
</comment>
<gene>
    <name evidence="13" type="ORF">OSTQU699_LOCUS914</name>
</gene>
<dbReference type="GO" id="GO:0009543">
    <property type="term" value="C:chloroplast thylakoid lumen"/>
    <property type="evidence" value="ECO:0007669"/>
    <property type="project" value="UniProtKB-SubCell"/>
</dbReference>
<comment type="caution">
    <text evidence="13">The sequence shown here is derived from an EMBL/GenBank/DDBJ whole genome shotgun (WGS) entry which is preliminary data.</text>
</comment>
<dbReference type="OrthoDB" id="338622at2759"/>
<keyword evidence="4" id="KW-0049">Antioxidant</keyword>
<keyword evidence="7" id="KW-0676">Redox-active center</keyword>
<feature type="domain" description="Thioredoxin" evidence="12">
    <location>
        <begin position="10"/>
        <end position="158"/>
    </location>
</feature>
<dbReference type="Pfam" id="PF00578">
    <property type="entry name" value="AhpC-TSA"/>
    <property type="match status" value="1"/>
</dbReference>
<dbReference type="GO" id="GO:0008379">
    <property type="term" value="F:thioredoxin peroxidase activity"/>
    <property type="evidence" value="ECO:0007669"/>
    <property type="project" value="TreeGrafter"/>
</dbReference>
<evidence type="ECO:0000259" key="12">
    <source>
        <dbReference type="PROSITE" id="PS51352"/>
    </source>
</evidence>
<evidence type="ECO:0000256" key="8">
    <source>
        <dbReference type="ARBA" id="ARBA00032824"/>
    </source>
</evidence>
<dbReference type="Gene3D" id="3.40.30.10">
    <property type="entry name" value="Glutaredoxin"/>
    <property type="match status" value="1"/>
</dbReference>
<dbReference type="Proteomes" id="UP000708148">
    <property type="component" value="Unassembled WGS sequence"/>
</dbReference>
<dbReference type="AlphaFoldDB" id="A0A8S1ILW6"/>
<dbReference type="InterPro" id="IPR013766">
    <property type="entry name" value="Thioredoxin_domain"/>
</dbReference>
<dbReference type="GO" id="GO:0045454">
    <property type="term" value="P:cell redox homeostasis"/>
    <property type="evidence" value="ECO:0007669"/>
    <property type="project" value="TreeGrafter"/>
</dbReference>
<name>A0A8S1ILW6_9CHLO</name>
<dbReference type="InterPro" id="IPR000866">
    <property type="entry name" value="AhpC/TSA"/>
</dbReference>
<evidence type="ECO:0000256" key="4">
    <source>
        <dbReference type="ARBA" id="ARBA00022862"/>
    </source>
</evidence>
<reference evidence="13" key="1">
    <citation type="submission" date="2020-12" db="EMBL/GenBank/DDBJ databases">
        <authorList>
            <person name="Iha C."/>
        </authorList>
    </citation>
    <scope>NUCLEOTIDE SEQUENCE</scope>
</reference>
<keyword evidence="5" id="KW-0560">Oxidoreductase</keyword>
<protein>
    <recommendedName>
        <fullName evidence="2">thioredoxin-dependent peroxiredoxin</fullName>
        <ecNumber evidence="2">1.11.1.24</ecNumber>
    </recommendedName>
    <alternativeName>
        <fullName evidence="8">Thioredoxin peroxidase</fullName>
    </alternativeName>
    <alternativeName>
        <fullName evidence="10">Thioredoxin-dependent peroxiredoxin Q</fullName>
    </alternativeName>
</protein>
<sequence>MASVRLLFIKFNVVIANSRKLKSTSGRTVSLSQFKNRQPVVLFFYPKAGTPGCTKQAQSFRDAYKEFKKLGVAVFGISGDDMGDQKGFAKNLGLPFPLLVDIGDELRQALGVKADLFGALPGRQTFVFDKKGTCVLSYNNQLLAESHVGEALKAVKKL</sequence>
<dbReference type="PANTHER" id="PTHR42801:SF4">
    <property type="entry name" value="AHPC_TSA FAMILY PROTEIN"/>
    <property type="match status" value="1"/>
</dbReference>
<dbReference type="InterPro" id="IPR036249">
    <property type="entry name" value="Thioredoxin-like_sf"/>
</dbReference>
<evidence type="ECO:0000256" key="2">
    <source>
        <dbReference type="ARBA" id="ARBA00013017"/>
    </source>
</evidence>
<accession>A0A8S1ILW6</accession>
<organism evidence="13 14">
    <name type="scientific">Ostreobium quekettii</name>
    <dbReference type="NCBI Taxonomy" id="121088"/>
    <lineage>
        <taxon>Eukaryota</taxon>
        <taxon>Viridiplantae</taxon>
        <taxon>Chlorophyta</taxon>
        <taxon>core chlorophytes</taxon>
        <taxon>Ulvophyceae</taxon>
        <taxon>TCBD clade</taxon>
        <taxon>Bryopsidales</taxon>
        <taxon>Ostreobineae</taxon>
        <taxon>Ostreobiaceae</taxon>
        <taxon>Ostreobium</taxon>
    </lineage>
</organism>
<evidence type="ECO:0000256" key="9">
    <source>
        <dbReference type="ARBA" id="ARBA00038489"/>
    </source>
</evidence>
<evidence type="ECO:0000256" key="10">
    <source>
        <dbReference type="ARBA" id="ARBA00042163"/>
    </source>
</evidence>
<keyword evidence="3" id="KW-0575">Peroxidase</keyword>
<dbReference type="SUPFAM" id="SSF52833">
    <property type="entry name" value="Thioredoxin-like"/>
    <property type="match status" value="1"/>
</dbReference>
<dbReference type="PANTHER" id="PTHR42801">
    <property type="entry name" value="THIOREDOXIN-DEPENDENT PEROXIDE REDUCTASE"/>
    <property type="match status" value="1"/>
</dbReference>
<evidence type="ECO:0000313" key="14">
    <source>
        <dbReference type="Proteomes" id="UP000708148"/>
    </source>
</evidence>
<dbReference type="EMBL" id="CAJHUC010000359">
    <property type="protein sequence ID" value="CAD7695553.1"/>
    <property type="molecule type" value="Genomic_DNA"/>
</dbReference>
<evidence type="ECO:0000256" key="5">
    <source>
        <dbReference type="ARBA" id="ARBA00023002"/>
    </source>
</evidence>
<comment type="similarity">
    <text evidence="9">Belongs to the peroxiredoxin family. BCP/PrxQ subfamily.</text>
</comment>
<evidence type="ECO:0000256" key="6">
    <source>
        <dbReference type="ARBA" id="ARBA00023157"/>
    </source>
</evidence>
<dbReference type="GO" id="GO:0034599">
    <property type="term" value="P:cellular response to oxidative stress"/>
    <property type="evidence" value="ECO:0007669"/>
    <property type="project" value="TreeGrafter"/>
</dbReference>
<keyword evidence="6" id="KW-1015">Disulfide bond</keyword>
<dbReference type="EC" id="1.11.1.24" evidence="2"/>
<evidence type="ECO:0000256" key="1">
    <source>
        <dbReference type="ARBA" id="ARBA00004456"/>
    </source>
</evidence>